<dbReference type="InterPro" id="IPR001012">
    <property type="entry name" value="UBX_dom"/>
</dbReference>
<accession>R0I502</accession>
<dbReference type="Gene3D" id="1.10.8.10">
    <property type="entry name" value="DNA helicase RuvA subunit, C-terminal domain"/>
    <property type="match status" value="1"/>
</dbReference>
<dbReference type="Proteomes" id="UP000029121">
    <property type="component" value="Unassembled WGS sequence"/>
</dbReference>
<dbReference type="GO" id="GO:0031468">
    <property type="term" value="P:nuclear membrane reassembly"/>
    <property type="evidence" value="ECO:0007669"/>
    <property type="project" value="TreeGrafter"/>
</dbReference>
<dbReference type="STRING" id="81985.R0I502"/>
<dbReference type="Gene3D" id="3.30.420.210">
    <property type="entry name" value="SEP domain"/>
    <property type="match status" value="2"/>
</dbReference>
<dbReference type="InterPro" id="IPR036241">
    <property type="entry name" value="NSFL1C_SEP_dom_sf"/>
</dbReference>
<dbReference type="InterPro" id="IPR009060">
    <property type="entry name" value="UBA-like_sf"/>
</dbReference>
<dbReference type="Pfam" id="PF00789">
    <property type="entry name" value="UBX"/>
    <property type="match status" value="1"/>
</dbReference>
<dbReference type="GO" id="GO:0007030">
    <property type="term" value="P:Golgi organization"/>
    <property type="evidence" value="ECO:0007669"/>
    <property type="project" value="TreeGrafter"/>
</dbReference>
<organism evidence="5 6">
    <name type="scientific">Capsella rubella</name>
    <dbReference type="NCBI Taxonomy" id="81985"/>
    <lineage>
        <taxon>Eukaryota</taxon>
        <taxon>Viridiplantae</taxon>
        <taxon>Streptophyta</taxon>
        <taxon>Embryophyta</taxon>
        <taxon>Tracheophyta</taxon>
        <taxon>Spermatophyta</taxon>
        <taxon>Magnoliopsida</taxon>
        <taxon>eudicotyledons</taxon>
        <taxon>Gunneridae</taxon>
        <taxon>Pentapetalae</taxon>
        <taxon>rosids</taxon>
        <taxon>malvids</taxon>
        <taxon>Brassicales</taxon>
        <taxon>Brassicaceae</taxon>
        <taxon>Camelineae</taxon>
        <taxon>Capsella</taxon>
    </lineage>
</organism>
<dbReference type="CDD" id="cd14273">
    <property type="entry name" value="UBA_TAP-C_like"/>
    <property type="match status" value="1"/>
</dbReference>
<dbReference type="GO" id="GO:0043161">
    <property type="term" value="P:proteasome-mediated ubiquitin-dependent protein catabolic process"/>
    <property type="evidence" value="ECO:0007669"/>
    <property type="project" value="TreeGrafter"/>
</dbReference>
<feature type="compositionally biased region" description="Basic and acidic residues" evidence="2">
    <location>
        <begin position="129"/>
        <end position="138"/>
    </location>
</feature>
<evidence type="ECO:0000259" key="4">
    <source>
        <dbReference type="PROSITE" id="PS51399"/>
    </source>
</evidence>
<feature type="domain" description="UBX" evidence="3">
    <location>
        <begin position="363"/>
        <end position="440"/>
    </location>
</feature>
<dbReference type="GO" id="GO:0005634">
    <property type="term" value="C:nucleus"/>
    <property type="evidence" value="ECO:0007669"/>
    <property type="project" value="TreeGrafter"/>
</dbReference>
<dbReference type="SUPFAM" id="SSF46934">
    <property type="entry name" value="UBA-like"/>
    <property type="match status" value="1"/>
</dbReference>
<sequence>MDGNSSETEKLISSFTNITSSSRETAISFLETHQWNLNAAVSTFTKNEATAATTATTAEPNVPNPNDDHLLRPNLSPFPNLRINIPVSSFSPFDGSSGYSPSRSRFRSPSPPRFYLHSKREAANPFGRETSERRRDAGEFSGGTGNDSDDALGNYGREDDVERSEEPARSMSAETVSDEFEEEIQDMVTHIVTIWRNGFTFDDSELKTLDDAENATFLEAISKMESPRELNPVRIQVILIRRTLAGSDSASTEPTALAVSPPMRVEESVIERPEQSSRLMSEDTVSDELQEEQQEDEPYEVVKLIVTIWKNGYTVVDSELKSFDDPENATFLEGVETSLAGSDSVSTESPSPSPSMGLIVVDPAAPTTSIELRLADGTRFVTQFNTHHTVGDIRAFIDASRPDGFKDYHLSIMGSPPTLLPDFNQTIEEAGIIANSVLVQNF</sequence>
<proteinExistence type="predicted"/>
<dbReference type="InterPro" id="IPR012989">
    <property type="entry name" value="SEP_domain"/>
</dbReference>
<dbReference type="SMART" id="SM00553">
    <property type="entry name" value="SEP"/>
    <property type="match status" value="2"/>
</dbReference>
<feature type="region of interest" description="Disordered" evidence="2">
    <location>
        <begin position="55"/>
        <end position="74"/>
    </location>
</feature>
<dbReference type="SUPFAM" id="SSF54236">
    <property type="entry name" value="Ubiquitin-like"/>
    <property type="match status" value="1"/>
</dbReference>
<evidence type="ECO:0000256" key="1">
    <source>
        <dbReference type="ARBA" id="ARBA00022786"/>
    </source>
</evidence>
<dbReference type="GO" id="GO:0005829">
    <property type="term" value="C:cytosol"/>
    <property type="evidence" value="ECO:0007669"/>
    <property type="project" value="TreeGrafter"/>
</dbReference>
<dbReference type="PANTHER" id="PTHR23333">
    <property type="entry name" value="UBX DOMAIN CONTAINING PROTEIN"/>
    <property type="match status" value="1"/>
</dbReference>
<dbReference type="SUPFAM" id="SSF102848">
    <property type="entry name" value="NSFL1 (p97 ATPase) cofactor p47, SEP domain"/>
    <property type="match status" value="2"/>
</dbReference>
<evidence type="ECO:0000313" key="6">
    <source>
        <dbReference type="Proteomes" id="UP000029121"/>
    </source>
</evidence>
<dbReference type="EMBL" id="KB870807">
    <property type="protein sequence ID" value="EOA33090.1"/>
    <property type="molecule type" value="Genomic_DNA"/>
</dbReference>
<dbReference type="PROSITE" id="PS50033">
    <property type="entry name" value="UBX"/>
    <property type="match status" value="1"/>
</dbReference>
<feature type="compositionally biased region" description="Basic and acidic residues" evidence="2">
    <location>
        <begin position="264"/>
        <end position="275"/>
    </location>
</feature>
<keyword evidence="1" id="KW-0833">Ubl conjugation pathway</keyword>
<evidence type="ECO:0000313" key="5">
    <source>
        <dbReference type="EMBL" id="EOA33090.1"/>
    </source>
</evidence>
<dbReference type="GO" id="GO:0000045">
    <property type="term" value="P:autophagosome assembly"/>
    <property type="evidence" value="ECO:0007669"/>
    <property type="project" value="TreeGrafter"/>
</dbReference>
<feature type="region of interest" description="Disordered" evidence="2">
    <location>
        <begin position="92"/>
        <end position="177"/>
    </location>
</feature>
<feature type="region of interest" description="Disordered" evidence="2">
    <location>
        <begin position="262"/>
        <end position="294"/>
    </location>
</feature>
<dbReference type="PROSITE" id="PS51399">
    <property type="entry name" value="SEP"/>
    <property type="match status" value="2"/>
</dbReference>
<dbReference type="eggNOG" id="KOG2086">
    <property type="taxonomic scope" value="Eukaryota"/>
</dbReference>
<dbReference type="Pfam" id="PF08059">
    <property type="entry name" value="SEP"/>
    <property type="match status" value="2"/>
</dbReference>
<dbReference type="GO" id="GO:0061025">
    <property type="term" value="P:membrane fusion"/>
    <property type="evidence" value="ECO:0007669"/>
    <property type="project" value="TreeGrafter"/>
</dbReference>
<gene>
    <name evidence="5" type="ORF">CARUB_v10016428mg</name>
</gene>
<feature type="domain" description="SEP" evidence="4">
    <location>
        <begin position="187"/>
        <end position="255"/>
    </location>
</feature>
<feature type="compositionally biased region" description="Acidic residues" evidence="2">
    <location>
        <begin position="284"/>
        <end position="294"/>
    </location>
</feature>
<keyword evidence="6" id="KW-1185">Reference proteome</keyword>
<feature type="compositionally biased region" description="Basic and acidic residues" evidence="2">
    <location>
        <begin position="156"/>
        <end position="168"/>
    </location>
</feature>
<dbReference type="InterPro" id="IPR029071">
    <property type="entry name" value="Ubiquitin-like_domsf"/>
</dbReference>
<feature type="domain" description="SEP" evidence="4">
    <location>
        <begin position="301"/>
        <end position="394"/>
    </location>
</feature>
<dbReference type="Pfam" id="PF14555">
    <property type="entry name" value="UBA_4"/>
    <property type="match status" value="1"/>
</dbReference>
<name>R0I502_9BRAS</name>
<reference evidence="6" key="1">
    <citation type="journal article" date="2013" name="Nat. Genet.">
        <title>The Capsella rubella genome and the genomic consequences of rapid mating system evolution.</title>
        <authorList>
            <person name="Slotte T."/>
            <person name="Hazzouri K.M."/>
            <person name="Agren J.A."/>
            <person name="Koenig D."/>
            <person name="Maumus F."/>
            <person name="Guo Y.L."/>
            <person name="Steige K."/>
            <person name="Platts A.E."/>
            <person name="Escobar J.S."/>
            <person name="Newman L.K."/>
            <person name="Wang W."/>
            <person name="Mandakova T."/>
            <person name="Vello E."/>
            <person name="Smith L.M."/>
            <person name="Henz S.R."/>
            <person name="Steffen J."/>
            <person name="Takuno S."/>
            <person name="Brandvain Y."/>
            <person name="Coop G."/>
            <person name="Andolfatto P."/>
            <person name="Hu T.T."/>
            <person name="Blanchette M."/>
            <person name="Clark R.M."/>
            <person name="Quesneville H."/>
            <person name="Nordborg M."/>
            <person name="Gaut B.S."/>
            <person name="Lysak M.A."/>
            <person name="Jenkins J."/>
            <person name="Grimwood J."/>
            <person name="Chapman J."/>
            <person name="Prochnik S."/>
            <person name="Shu S."/>
            <person name="Rokhsar D."/>
            <person name="Schmutz J."/>
            <person name="Weigel D."/>
            <person name="Wright S.I."/>
        </authorList>
    </citation>
    <scope>NUCLEOTIDE SEQUENCE [LARGE SCALE GENOMIC DNA]</scope>
    <source>
        <strain evidence="6">cv. Monte Gargano</strain>
    </source>
</reference>
<protein>
    <recommendedName>
        <fullName evidence="7">UBX domain-containing protein</fullName>
    </recommendedName>
</protein>
<evidence type="ECO:0008006" key="7">
    <source>
        <dbReference type="Google" id="ProtNLM"/>
    </source>
</evidence>
<evidence type="ECO:0000259" key="3">
    <source>
        <dbReference type="PROSITE" id="PS50033"/>
    </source>
</evidence>
<dbReference type="Gene3D" id="3.10.20.90">
    <property type="entry name" value="Phosphatidylinositol 3-kinase Catalytic Subunit, Chain A, domain 1"/>
    <property type="match status" value="1"/>
</dbReference>
<dbReference type="AlphaFoldDB" id="R0I502"/>
<dbReference type="PANTHER" id="PTHR23333:SF43">
    <property type="entry name" value="PLANT UBX DOMAIN-CONTAINING PROTEIN 5-RELATED"/>
    <property type="match status" value="1"/>
</dbReference>
<dbReference type="CDD" id="cd01770">
    <property type="entry name" value="UBX_UBXN2"/>
    <property type="match status" value="1"/>
</dbReference>
<dbReference type="GO" id="GO:0043130">
    <property type="term" value="F:ubiquitin binding"/>
    <property type="evidence" value="ECO:0007669"/>
    <property type="project" value="TreeGrafter"/>
</dbReference>
<evidence type="ECO:0000256" key="2">
    <source>
        <dbReference type="SAM" id="MobiDB-lite"/>
    </source>
</evidence>